<organism evidence="2">
    <name type="scientific">Opuntia streptacantha</name>
    <name type="common">Prickly pear cactus</name>
    <name type="synonym">Opuntia cardona</name>
    <dbReference type="NCBI Taxonomy" id="393608"/>
    <lineage>
        <taxon>Eukaryota</taxon>
        <taxon>Viridiplantae</taxon>
        <taxon>Streptophyta</taxon>
        <taxon>Embryophyta</taxon>
        <taxon>Tracheophyta</taxon>
        <taxon>Spermatophyta</taxon>
        <taxon>Magnoliopsida</taxon>
        <taxon>eudicotyledons</taxon>
        <taxon>Gunneridae</taxon>
        <taxon>Pentapetalae</taxon>
        <taxon>Caryophyllales</taxon>
        <taxon>Cactineae</taxon>
        <taxon>Cactaceae</taxon>
        <taxon>Opuntioideae</taxon>
        <taxon>Opuntia</taxon>
    </lineage>
</organism>
<name>A0A7C8YQ22_OPUST</name>
<reference evidence="2" key="2">
    <citation type="submission" date="2020-07" db="EMBL/GenBank/DDBJ databases">
        <authorList>
            <person name="Vera ALvarez R."/>
            <person name="Arias-Moreno D.M."/>
            <person name="Jimenez-Jacinto V."/>
            <person name="Jimenez-Bremont J.F."/>
            <person name="Swaminathan K."/>
            <person name="Moose S.P."/>
            <person name="Guerrero-Gonzalez M.L."/>
            <person name="Marino-Ramirez L."/>
            <person name="Landsman D."/>
            <person name="Rodriguez-Kessler M."/>
            <person name="Delgado-Sanchez P."/>
        </authorList>
    </citation>
    <scope>NUCLEOTIDE SEQUENCE</scope>
    <source>
        <tissue evidence="2">Cladode</tissue>
    </source>
</reference>
<protein>
    <submittedName>
        <fullName evidence="2">Uncharacterized protein</fullName>
    </submittedName>
</protein>
<accession>A0A7C8YQ22</accession>
<dbReference type="AlphaFoldDB" id="A0A7C8YQ22"/>
<evidence type="ECO:0000313" key="2">
    <source>
        <dbReference type="EMBL" id="MBA4623856.1"/>
    </source>
</evidence>
<feature type="region of interest" description="Disordered" evidence="1">
    <location>
        <begin position="73"/>
        <end position="100"/>
    </location>
</feature>
<dbReference type="EMBL" id="GISG01045408">
    <property type="protein sequence ID" value="MBA4623856.1"/>
    <property type="molecule type" value="Transcribed_RNA"/>
</dbReference>
<proteinExistence type="predicted"/>
<sequence>MWLKATRSSLLFRGSCLNSLYSPSCLQHRSSQASCEKSGLFEFCHDVKNYGGIIVEINLMECDPKSVEVNTEWSPVPGHHGRPEPASIQRDGTVSFGHRNPNGLNRSFMGSVTSSNFFNLNCQEEESQLMVPQQP</sequence>
<reference evidence="2" key="1">
    <citation type="journal article" date="2013" name="J. Plant Res.">
        <title>Effect of fungi and light on seed germination of three Opuntia species from semiarid lands of central Mexico.</title>
        <authorList>
            <person name="Delgado-Sanchez P."/>
            <person name="Jimenez-Bremont J.F."/>
            <person name="Guerrero-Gonzalez Mde L."/>
            <person name="Flores J."/>
        </authorList>
    </citation>
    <scope>NUCLEOTIDE SEQUENCE</scope>
    <source>
        <tissue evidence="2">Cladode</tissue>
    </source>
</reference>
<evidence type="ECO:0000256" key="1">
    <source>
        <dbReference type="SAM" id="MobiDB-lite"/>
    </source>
</evidence>